<evidence type="ECO:0000256" key="1">
    <source>
        <dbReference type="SAM" id="SignalP"/>
    </source>
</evidence>
<accession>A0A553PNA0</accession>
<sequence>MVVKMAELIALWSLLLLHAILGSALSNQTIDLALENDFDYYDFNDVEMLTDQDLEVPDPTEIKDLVASTPAPIEIDYDDYEASSHEILFQVDETPRDHLNIQNFLTQSSVEMLKSVSNDVLTDYSKHEAIFEVLPTLSLAKLQILLDRLPANVSADIAAREGLLAKMSDERVVLFASNIDVLNKTSSPILLQLANKRPNIVPQLPNEALRYIISRPFFVKSLEQETIQILVHSAAMAEKLKHMPKEVVAMIVTYHPVILTWLPKGYYPLKSVVMELMQNKSFLALIPVEVHAFLAETKFRYQLNPRTVLTILNIYPNLPTQLSPKGLEFNRIYLQDQKFLTKLKCSVFLNCANNVDFINRLNQEDIRALAQNRHMWKCLPVSLIRKLMKESKLGTNLDVKEVFTAATTMSRAKSLDWGVVSNLMKFQVPDMARNFLFREKFLF</sequence>
<reference evidence="2 3" key="1">
    <citation type="journal article" date="2018" name="Nat. Ecol. Evol.">
        <title>Genomic signatures of mitonuclear coevolution across populations of Tigriopus californicus.</title>
        <authorList>
            <person name="Barreto F.S."/>
            <person name="Watson E.T."/>
            <person name="Lima T.G."/>
            <person name="Willett C.S."/>
            <person name="Edmands S."/>
            <person name="Li W."/>
            <person name="Burton R.S."/>
        </authorList>
    </citation>
    <scope>NUCLEOTIDE SEQUENCE [LARGE SCALE GENOMIC DNA]</scope>
    <source>
        <strain evidence="2 3">San Diego</strain>
    </source>
</reference>
<keyword evidence="3" id="KW-1185">Reference proteome</keyword>
<name>A0A553PNA0_TIGCA</name>
<proteinExistence type="predicted"/>
<feature type="chain" id="PRO_5021991975" evidence="1">
    <location>
        <begin position="27"/>
        <end position="443"/>
    </location>
</feature>
<dbReference type="OMA" id="FKEGHEI"/>
<dbReference type="Proteomes" id="UP000318571">
    <property type="component" value="Chromosome 6"/>
</dbReference>
<evidence type="ECO:0000313" key="3">
    <source>
        <dbReference type="Proteomes" id="UP000318571"/>
    </source>
</evidence>
<protein>
    <submittedName>
        <fullName evidence="2">Uncharacterized protein</fullName>
    </submittedName>
</protein>
<gene>
    <name evidence="2" type="ORF">TCAL_16123</name>
</gene>
<evidence type="ECO:0000313" key="2">
    <source>
        <dbReference type="EMBL" id="TRY79157.1"/>
    </source>
</evidence>
<dbReference type="EMBL" id="VCGU01000002">
    <property type="protein sequence ID" value="TRY79157.1"/>
    <property type="molecule type" value="Genomic_DNA"/>
</dbReference>
<keyword evidence="1" id="KW-0732">Signal</keyword>
<feature type="signal peptide" evidence="1">
    <location>
        <begin position="1"/>
        <end position="26"/>
    </location>
</feature>
<dbReference type="AlphaFoldDB" id="A0A553PNA0"/>
<organism evidence="2 3">
    <name type="scientific">Tigriopus californicus</name>
    <name type="common">Marine copepod</name>
    <dbReference type="NCBI Taxonomy" id="6832"/>
    <lineage>
        <taxon>Eukaryota</taxon>
        <taxon>Metazoa</taxon>
        <taxon>Ecdysozoa</taxon>
        <taxon>Arthropoda</taxon>
        <taxon>Crustacea</taxon>
        <taxon>Multicrustacea</taxon>
        <taxon>Hexanauplia</taxon>
        <taxon>Copepoda</taxon>
        <taxon>Harpacticoida</taxon>
        <taxon>Harpacticidae</taxon>
        <taxon>Tigriopus</taxon>
    </lineage>
</organism>
<comment type="caution">
    <text evidence="2">The sequence shown here is derived from an EMBL/GenBank/DDBJ whole genome shotgun (WGS) entry which is preliminary data.</text>
</comment>